<protein>
    <recommendedName>
        <fullName evidence="2">Universal stress protein</fullName>
    </recommendedName>
</protein>
<dbReference type="Pfam" id="PF00582">
    <property type="entry name" value="Usp"/>
    <property type="match status" value="1"/>
</dbReference>
<dbReference type="Gene3D" id="3.40.50.620">
    <property type="entry name" value="HUPs"/>
    <property type="match status" value="1"/>
</dbReference>
<dbReference type="PANTHER" id="PTHR46268:SF6">
    <property type="entry name" value="UNIVERSAL STRESS PROTEIN UP12"/>
    <property type="match status" value="1"/>
</dbReference>
<dbReference type="InterPro" id="IPR014729">
    <property type="entry name" value="Rossmann-like_a/b/a_fold"/>
</dbReference>
<keyword evidence="2" id="KW-0963">Cytoplasm</keyword>
<evidence type="ECO:0000256" key="1">
    <source>
        <dbReference type="ARBA" id="ARBA00008791"/>
    </source>
</evidence>
<comment type="caution">
    <text evidence="4">The sequence shown here is derived from an EMBL/GenBank/DDBJ whole genome shotgun (WGS) entry which is preliminary data.</text>
</comment>
<feature type="domain" description="UspA" evidence="3">
    <location>
        <begin position="5"/>
        <end position="136"/>
    </location>
</feature>
<dbReference type="CDD" id="cd00293">
    <property type="entry name" value="USP-like"/>
    <property type="match status" value="1"/>
</dbReference>
<dbReference type="EMBL" id="JADQDQ010000001">
    <property type="protein sequence ID" value="MBF9235868.1"/>
    <property type="molecule type" value="Genomic_DNA"/>
</dbReference>
<evidence type="ECO:0000259" key="3">
    <source>
        <dbReference type="Pfam" id="PF00582"/>
    </source>
</evidence>
<dbReference type="RefSeq" id="WP_196280267.1">
    <property type="nucleotide sequence ID" value="NZ_JADQDQ010000001.1"/>
</dbReference>
<proteinExistence type="inferred from homology"/>
<dbReference type="InterPro" id="IPR006015">
    <property type="entry name" value="Universal_stress_UspA"/>
</dbReference>
<keyword evidence="5" id="KW-1185">Reference proteome</keyword>
<reference evidence="4 5" key="1">
    <citation type="submission" date="2020-11" db="EMBL/GenBank/DDBJ databases">
        <authorList>
            <person name="Kim M.K."/>
        </authorList>
    </citation>
    <scope>NUCLEOTIDE SEQUENCE [LARGE SCALE GENOMIC DNA]</scope>
    <source>
        <strain evidence="4 5">BT683</strain>
    </source>
</reference>
<evidence type="ECO:0000313" key="5">
    <source>
        <dbReference type="Proteomes" id="UP000597617"/>
    </source>
</evidence>
<dbReference type="Proteomes" id="UP000597617">
    <property type="component" value="Unassembled WGS sequence"/>
</dbReference>
<evidence type="ECO:0000256" key="2">
    <source>
        <dbReference type="PIRNR" id="PIRNR006276"/>
    </source>
</evidence>
<dbReference type="PANTHER" id="PTHR46268">
    <property type="entry name" value="STRESS RESPONSE PROTEIN NHAX"/>
    <property type="match status" value="1"/>
</dbReference>
<evidence type="ECO:0000313" key="4">
    <source>
        <dbReference type="EMBL" id="MBF9235868.1"/>
    </source>
</evidence>
<gene>
    <name evidence="4" type="ORF">I2I05_00520</name>
</gene>
<dbReference type="InterPro" id="IPR006016">
    <property type="entry name" value="UspA"/>
</dbReference>
<dbReference type="PIRSF" id="PIRSF006276">
    <property type="entry name" value="UspA"/>
    <property type="match status" value="1"/>
</dbReference>
<sequence>MTLSTILCPLDFSAASSGLVAYAAALAVATGAELRLLHVCEPQETPVGEPSAARPASCAQRLQDLRAVAEQAGTKRVQTGIVQGEAAAEIVAEASRQRADLIVIGAHGCTGITRFLMGSTAEIVLRTAACATLLVRAPLQPETTEKPS</sequence>
<accession>A0ABS0ID23</accession>
<name>A0ABS0ID23_9BACT</name>
<dbReference type="SUPFAM" id="SSF52402">
    <property type="entry name" value="Adenine nucleotide alpha hydrolases-like"/>
    <property type="match status" value="1"/>
</dbReference>
<comment type="similarity">
    <text evidence="1 2">Belongs to the universal stress protein A family.</text>
</comment>
<comment type="subcellular location">
    <subcellularLocation>
        <location evidence="2">Cytoplasm</location>
    </subcellularLocation>
</comment>
<organism evidence="4 5">
    <name type="scientific">Hymenobacter jeongseonensis</name>
    <dbReference type="NCBI Taxonomy" id="2791027"/>
    <lineage>
        <taxon>Bacteria</taxon>
        <taxon>Pseudomonadati</taxon>
        <taxon>Bacteroidota</taxon>
        <taxon>Cytophagia</taxon>
        <taxon>Cytophagales</taxon>
        <taxon>Hymenobacteraceae</taxon>
        <taxon>Hymenobacter</taxon>
    </lineage>
</organism>
<dbReference type="PRINTS" id="PR01438">
    <property type="entry name" value="UNVRSLSTRESS"/>
</dbReference>